<organism evidence="2 3">
    <name type="scientific">Coniella lustricola</name>
    <dbReference type="NCBI Taxonomy" id="2025994"/>
    <lineage>
        <taxon>Eukaryota</taxon>
        <taxon>Fungi</taxon>
        <taxon>Dikarya</taxon>
        <taxon>Ascomycota</taxon>
        <taxon>Pezizomycotina</taxon>
        <taxon>Sordariomycetes</taxon>
        <taxon>Sordariomycetidae</taxon>
        <taxon>Diaporthales</taxon>
        <taxon>Schizoparmaceae</taxon>
        <taxon>Coniella</taxon>
    </lineage>
</organism>
<dbReference type="EMBL" id="KZ678655">
    <property type="protein sequence ID" value="PSR77408.1"/>
    <property type="molecule type" value="Genomic_DNA"/>
</dbReference>
<reference evidence="2 3" key="1">
    <citation type="journal article" date="2018" name="Mycol. Prog.">
        <title>Coniella lustricola, a new species from submerged detritus.</title>
        <authorList>
            <person name="Raudabaugh D.B."/>
            <person name="Iturriaga T."/>
            <person name="Carver A."/>
            <person name="Mondo S."/>
            <person name="Pangilinan J."/>
            <person name="Lipzen A."/>
            <person name="He G."/>
            <person name="Amirebrahimi M."/>
            <person name="Grigoriev I.V."/>
            <person name="Miller A.N."/>
        </authorList>
    </citation>
    <scope>NUCLEOTIDE SEQUENCE [LARGE SCALE GENOMIC DNA]</scope>
    <source>
        <strain evidence="2 3">B22-T-1</strain>
    </source>
</reference>
<dbReference type="AlphaFoldDB" id="A0A2T2ZUZ2"/>
<protein>
    <submittedName>
        <fullName evidence="2">Uncharacterized protein</fullName>
    </submittedName>
</protein>
<dbReference type="InParanoid" id="A0A2T2ZUZ2"/>
<accession>A0A2T2ZUZ2</accession>
<evidence type="ECO:0000313" key="3">
    <source>
        <dbReference type="Proteomes" id="UP000241462"/>
    </source>
</evidence>
<gene>
    <name evidence="2" type="ORF">BD289DRAFT_509416</name>
</gene>
<proteinExistence type="predicted"/>
<dbReference type="Proteomes" id="UP000241462">
    <property type="component" value="Unassembled WGS sequence"/>
</dbReference>
<feature type="compositionally biased region" description="Polar residues" evidence="1">
    <location>
        <begin position="91"/>
        <end position="108"/>
    </location>
</feature>
<sequence length="416" mass="45386">MPACTKLSDSPYQQVIHLFYNCDKLKKGLVECRNPVCKSYGKHHDFKRWPTSATLANPVHLWRALSGKNKRPGEVTSEAPELAPPAKRVQTDSAQSIPTLGNSSQSISRPAPSNGFNLEPLWKLILELQGDSATVVPMAELLGNIPMPAELGDDGERPWPAPFNSVPQPRYTKQCTGLPPVNTTFTFGSDYATPYASGQIDGGFHSATDSSPQSLITTSSAGSQQTQLTTPFDTCPPDLRPYYKQESFNCFTIPEQSLASSFQNPYMQASGNQAMNTTDAYTWYSQSVASHSMAFEDSIVGTHAMMPVAPPGYRAQQHYEQSVSPGSHAQLLHEQNPVLPDRNKAYSPLSGTNGITDEWSSSEDLLDVTGKSLQPAVMEPAERSQEASVIFETGYTNKPDMFAQEAASQMPRSGLL</sequence>
<name>A0A2T2ZUZ2_9PEZI</name>
<keyword evidence="3" id="KW-1185">Reference proteome</keyword>
<feature type="compositionally biased region" description="Polar residues" evidence="1">
    <location>
        <begin position="209"/>
        <end position="232"/>
    </location>
</feature>
<evidence type="ECO:0000256" key="1">
    <source>
        <dbReference type="SAM" id="MobiDB-lite"/>
    </source>
</evidence>
<feature type="region of interest" description="Disordered" evidence="1">
    <location>
        <begin position="209"/>
        <end position="234"/>
    </location>
</feature>
<feature type="region of interest" description="Disordered" evidence="1">
    <location>
        <begin position="67"/>
        <end position="112"/>
    </location>
</feature>
<evidence type="ECO:0000313" key="2">
    <source>
        <dbReference type="EMBL" id="PSR77408.1"/>
    </source>
</evidence>